<dbReference type="Gene3D" id="1.25.40.390">
    <property type="match status" value="1"/>
</dbReference>
<evidence type="ECO:0000313" key="9">
    <source>
        <dbReference type="Proteomes" id="UP001449657"/>
    </source>
</evidence>
<reference evidence="8 9" key="1">
    <citation type="submission" date="2024-03" db="EMBL/GenBank/DDBJ databases">
        <title>Chitinophaga caseinilytica sp. nov., a casein hydrolysing bacterium isolated from forest soil.</title>
        <authorList>
            <person name="Lee D.S."/>
            <person name="Han D.M."/>
            <person name="Baek J.H."/>
            <person name="Choi D.G."/>
            <person name="Jeon J.H."/>
            <person name="Jeon C.O."/>
        </authorList>
    </citation>
    <scope>NUCLEOTIDE SEQUENCE [LARGE SCALE GENOMIC DNA]</scope>
    <source>
        <strain evidence="8 9">KACC 19118</strain>
    </source>
</reference>
<evidence type="ECO:0000256" key="2">
    <source>
        <dbReference type="ARBA" id="ARBA00006275"/>
    </source>
</evidence>
<dbReference type="SUPFAM" id="SSF48452">
    <property type="entry name" value="TPR-like"/>
    <property type="match status" value="1"/>
</dbReference>
<proteinExistence type="inferred from homology"/>
<evidence type="ECO:0000313" key="8">
    <source>
        <dbReference type="EMBL" id="WZN49068.1"/>
    </source>
</evidence>
<dbReference type="PROSITE" id="PS51257">
    <property type="entry name" value="PROKAR_LIPOPROTEIN"/>
    <property type="match status" value="1"/>
</dbReference>
<dbReference type="InterPro" id="IPR012944">
    <property type="entry name" value="SusD_RagB_dom"/>
</dbReference>
<organism evidence="8 9">
    <name type="scientific">Chitinophaga caseinilytica</name>
    <dbReference type="NCBI Taxonomy" id="2267521"/>
    <lineage>
        <taxon>Bacteria</taxon>
        <taxon>Pseudomonadati</taxon>
        <taxon>Bacteroidota</taxon>
        <taxon>Chitinophagia</taxon>
        <taxon>Chitinophagales</taxon>
        <taxon>Chitinophagaceae</taxon>
        <taxon>Chitinophaga</taxon>
    </lineage>
</organism>
<dbReference type="Pfam" id="PF07980">
    <property type="entry name" value="SusD_RagB"/>
    <property type="match status" value="1"/>
</dbReference>
<dbReference type="InterPro" id="IPR011990">
    <property type="entry name" value="TPR-like_helical_dom_sf"/>
</dbReference>
<keyword evidence="9" id="KW-1185">Reference proteome</keyword>
<evidence type="ECO:0000259" key="6">
    <source>
        <dbReference type="Pfam" id="PF07980"/>
    </source>
</evidence>
<name>A0ABZ2ZBY4_9BACT</name>
<evidence type="ECO:0000259" key="7">
    <source>
        <dbReference type="Pfam" id="PF14322"/>
    </source>
</evidence>
<accession>A0ABZ2ZBY4</accession>
<gene>
    <name evidence="8" type="ORF">WJU22_12895</name>
</gene>
<evidence type="ECO:0000256" key="3">
    <source>
        <dbReference type="ARBA" id="ARBA00022729"/>
    </source>
</evidence>
<keyword evidence="3" id="KW-0732">Signal</keyword>
<dbReference type="RefSeq" id="WP_341843643.1">
    <property type="nucleotide sequence ID" value="NZ_CP149792.1"/>
</dbReference>
<evidence type="ECO:0000256" key="4">
    <source>
        <dbReference type="ARBA" id="ARBA00023136"/>
    </source>
</evidence>
<dbReference type="InterPro" id="IPR033985">
    <property type="entry name" value="SusD-like_N"/>
</dbReference>
<dbReference type="EMBL" id="CP150096">
    <property type="protein sequence ID" value="WZN49068.1"/>
    <property type="molecule type" value="Genomic_DNA"/>
</dbReference>
<keyword evidence="5" id="KW-0998">Cell outer membrane</keyword>
<dbReference type="Pfam" id="PF14322">
    <property type="entry name" value="SusD-like_3"/>
    <property type="match status" value="1"/>
</dbReference>
<protein>
    <submittedName>
        <fullName evidence="8">RagB/SusD family nutrient uptake outer membrane protein</fullName>
    </submittedName>
</protein>
<evidence type="ECO:0000256" key="5">
    <source>
        <dbReference type="ARBA" id="ARBA00023237"/>
    </source>
</evidence>
<evidence type="ECO:0000256" key="1">
    <source>
        <dbReference type="ARBA" id="ARBA00004442"/>
    </source>
</evidence>
<feature type="domain" description="RagB/SusD" evidence="6">
    <location>
        <begin position="362"/>
        <end position="492"/>
    </location>
</feature>
<feature type="domain" description="SusD-like N-terminal" evidence="7">
    <location>
        <begin position="19"/>
        <end position="236"/>
    </location>
</feature>
<comment type="subcellular location">
    <subcellularLocation>
        <location evidence="1">Cell outer membrane</location>
    </subcellularLocation>
</comment>
<dbReference type="Proteomes" id="UP001449657">
    <property type="component" value="Chromosome"/>
</dbReference>
<comment type="similarity">
    <text evidence="2">Belongs to the SusD family.</text>
</comment>
<sequence>MKKLIVILIAACSLASCKKFLEEYSPSDVTPKSTADFNEILFSDGYPDARKELHPWLMYMEDDIQFYISPANIIDAPTYYSAIRGAYEWQAVQGRDGSGASPEYFNAWGNYYKLLLGVNVVLQNVDRSTGDPVLKDQVKGEAYALRAYYHFKLVNIYARPYNDSTTTPDKLAGVPLRTNGDLSDQYMTRNTVKEVYDQITSDLDSSILLLERSRKTDDVFRISHVAAHLLASRVYLYMEDWRRCIQHADAVLHQHPQLMNYMDWTGVTPDFDNSFIGPENVESVWCYGSAEEYYPMNEAGFGMCFEVSRELVSCFEDNDLRKANGIFEVPAEYKPFIGLDYFQNKRMYPSSASEYLLINNSWRSSEAYLNRAEAYIQLYRTKGDAAAASEALKSLNTLRAQRFAPADFQAWTLKPADILLQMCRDERRRELYFEEGHRWFDLKRYGMPAIRHVYHPDLSTTQIFTLQKRDAQYVVPIPEVVLTRNPALVRDPLIPGTRQPD</sequence>
<keyword evidence="4" id="KW-0472">Membrane</keyword>